<evidence type="ECO:0000256" key="3">
    <source>
        <dbReference type="ARBA" id="ARBA00022679"/>
    </source>
</evidence>
<dbReference type="GO" id="GO:0016757">
    <property type="term" value="F:glycosyltransferase activity"/>
    <property type="evidence" value="ECO:0007669"/>
    <property type="project" value="UniProtKB-KW"/>
</dbReference>
<proteinExistence type="predicted"/>
<evidence type="ECO:0000313" key="5">
    <source>
        <dbReference type="EMBL" id="CAE8743888.1"/>
    </source>
</evidence>
<feature type="compositionally biased region" description="Low complexity" evidence="4">
    <location>
        <begin position="915"/>
        <end position="942"/>
    </location>
</feature>
<keyword evidence="3" id="KW-0808">Transferase</keyword>
<keyword evidence="2" id="KW-0328">Glycosyltransferase</keyword>
<feature type="region of interest" description="Disordered" evidence="4">
    <location>
        <begin position="663"/>
        <end position="705"/>
    </location>
</feature>
<comment type="pathway">
    <text evidence="1">Protein modification; protein glycosylation.</text>
</comment>
<dbReference type="SUPFAM" id="SSF53756">
    <property type="entry name" value="UDP-Glycosyltransferase/glycogen phosphorylase"/>
    <property type="match status" value="1"/>
</dbReference>
<reference evidence="5" key="1">
    <citation type="submission" date="2021-02" db="EMBL/GenBank/DDBJ databases">
        <authorList>
            <person name="Dougan E. K."/>
            <person name="Rhodes N."/>
            <person name="Thang M."/>
            <person name="Chan C."/>
        </authorList>
    </citation>
    <scope>NUCLEOTIDE SEQUENCE</scope>
</reference>
<dbReference type="PANTHER" id="PTHR44835">
    <property type="entry name" value="UDP-N-ACETYLGLUCOSAMINE--PEPTIDE N-ACETYLGLUCOSAMINYLTRANSFERASE SPINDLY-RELATED"/>
    <property type="match status" value="1"/>
</dbReference>
<protein>
    <submittedName>
        <fullName evidence="5">Uncharacterized protein</fullName>
    </submittedName>
</protein>
<organism evidence="5 6">
    <name type="scientific">Polarella glacialis</name>
    <name type="common">Dinoflagellate</name>
    <dbReference type="NCBI Taxonomy" id="89957"/>
    <lineage>
        <taxon>Eukaryota</taxon>
        <taxon>Sar</taxon>
        <taxon>Alveolata</taxon>
        <taxon>Dinophyceae</taxon>
        <taxon>Suessiales</taxon>
        <taxon>Suessiaceae</taxon>
        <taxon>Polarella</taxon>
    </lineage>
</organism>
<name>A0A813M117_POLGL</name>
<dbReference type="Proteomes" id="UP000626109">
    <property type="component" value="Unassembled WGS sequence"/>
</dbReference>
<evidence type="ECO:0000256" key="4">
    <source>
        <dbReference type="SAM" id="MobiDB-lite"/>
    </source>
</evidence>
<dbReference type="Gene3D" id="3.40.50.11380">
    <property type="match status" value="1"/>
</dbReference>
<feature type="region of interest" description="Disordered" evidence="4">
    <location>
        <begin position="902"/>
        <end position="942"/>
    </location>
</feature>
<sequence>PSPRGSLAARLARAAARRAGRLSARQLLAAARGLRDALPDAAAAAARCATLALRALQQLSSSNNKNSNNNKKKKKNNNNNHNNNLQQLGLPEGSSSSQNWVREAADWAVWLPSFFFREGDARLWVEQRFMPSVRGLLKMVTPGADSGDDSSNSESSDDLAMAMLGLPPAAMAYLGSVVVNTSLHPKALKVWGRALRRLALQADHVPAEFKARPKARLMVGDSRRARVGVLSSFLDGHSVAYWVHGNLVSLPRETVELVMIELPRYRQPGHRQATNVVYKRLRSRADHWVRVIWAPPASEVQSSPEAPRGGRGVAQVAHLRGLRSAWALLAEQRLDVLLLPEVGLCPLSYLAALWRVAPVQVAGFGHALSTGLPTVDHFLSYRRFETPSSDSEMDPAASSRYSEHLVQLPGVPLLFPRRPDVSSEHQGPLPAFQPPVSEAEVWAQLQEGSGRYLRPAIPLPPGSRTYCLPQSLYKLAEPTMDSTLAAMVRADPKAILVLLAGPEVSAAAAIHRRLALFGPRVLRALRFVPLLGAASFLSLLSYCSVVLDAFPHGGWTTTVDALSVGAPVLTMPGTMLAGRGTFGLYEEWSSAMQVAGVEDKWLAECCVATTVAEFVRKAGRLARNSAAVRQRFAEEVHHIFFRQEGAQAFARFLVEVATSGGAKDASTEASEASTARRSHQRSGEEQDGAVSPVDSRMSGESRALHEPLRHVSRRLAAVPKPDLQQFFRATTCGLCAGLVVEAFVHGIRMVVHTLTVPVMPVARGIGETSTVFAVDDNSAGHMRLRHRSGHNFGDARRDGPWHWEACSDELLGLGGWDTGDCWREVERLGPLLVAVQKKALADLLPHLRPNGSDDLLYLQPGIAAACGSECLGHEAELLAACRQLYGPGGSAVCAGRLQVPPASSLAPRKQPPPRWWRAAAAARLPGPAADKNNNNKQPNKQQ</sequence>
<gene>
    <name evidence="5" type="ORF">PGLA2088_LOCUS51626</name>
</gene>
<evidence type="ECO:0000256" key="1">
    <source>
        <dbReference type="ARBA" id="ARBA00004922"/>
    </source>
</evidence>
<dbReference type="Gene3D" id="3.40.50.2000">
    <property type="entry name" value="Glycogen Phosphorylase B"/>
    <property type="match status" value="1"/>
</dbReference>
<feature type="non-terminal residue" evidence="5">
    <location>
        <position position="1"/>
    </location>
</feature>
<feature type="region of interest" description="Disordered" evidence="4">
    <location>
        <begin position="59"/>
        <end position="96"/>
    </location>
</feature>
<feature type="compositionally biased region" description="Low complexity" evidence="4">
    <location>
        <begin position="59"/>
        <end position="69"/>
    </location>
</feature>
<evidence type="ECO:0000256" key="2">
    <source>
        <dbReference type="ARBA" id="ARBA00022676"/>
    </source>
</evidence>
<comment type="caution">
    <text evidence="5">The sequence shown here is derived from an EMBL/GenBank/DDBJ whole genome shotgun (WGS) entry which is preliminary data.</text>
</comment>
<dbReference type="AlphaFoldDB" id="A0A813M117"/>
<evidence type="ECO:0000313" key="6">
    <source>
        <dbReference type="Proteomes" id="UP000626109"/>
    </source>
</evidence>
<dbReference type="PANTHER" id="PTHR44835:SF1">
    <property type="entry name" value="PROTEIN O-GLCNAC TRANSFERASE"/>
    <property type="match status" value="1"/>
</dbReference>
<accession>A0A813M117</accession>
<dbReference type="InterPro" id="IPR051939">
    <property type="entry name" value="Glycosyltr_41/O-GlcNAc_trsf"/>
</dbReference>
<dbReference type="EMBL" id="CAJNNW010037685">
    <property type="protein sequence ID" value="CAE8743888.1"/>
    <property type="molecule type" value="Genomic_DNA"/>
</dbReference>